<protein>
    <submittedName>
        <fullName evidence="2">Saccharopine dehydrogenase</fullName>
    </submittedName>
</protein>
<dbReference type="InterPro" id="IPR051606">
    <property type="entry name" value="Polyketide_Oxido-like"/>
</dbReference>
<dbReference type="RefSeq" id="WP_147210525.1">
    <property type="nucleotide sequence ID" value="NZ_BJYM01000008.1"/>
</dbReference>
<dbReference type="EMBL" id="BJYM01000008">
    <property type="protein sequence ID" value="GEN87572.1"/>
    <property type="molecule type" value="Genomic_DNA"/>
</dbReference>
<evidence type="ECO:0000313" key="2">
    <source>
        <dbReference type="EMBL" id="GEN87572.1"/>
    </source>
</evidence>
<dbReference type="OrthoDB" id="9785372at2"/>
<dbReference type="STRING" id="582851.GCA_900162665_00735"/>
<keyword evidence="3" id="KW-1185">Reference proteome</keyword>
<dbReference type="InterPro" id="IPR036291">
    <property type="entry name" value="NAD(P)-bd_dom_sf"/>
</dbReference>
<dbReference type="PANTHER" id="PTHR43355">
    <property type="entry name" value="FLAVIN REDUCTASE (NADPH)"/>
    <property type="match status" value="1"/>
</dbReference>
<reference evidence="2 3" key="1">
    <citation type="submission" date="2019-07" db="EMBL/GenBank/DDBJ databases">
        <title>Whole genome shotgun sequence of Oceanobacillus sojae NBRC 105379.</title>
        <authorList>
            <person name="Hosoyama A."/>
            <person name="Uohara A."/>
            <person name="Ohji S."/>
            <person name="Ichikawa N."/>
        </authorList>
    </citation>
    <scope>NUCLEOTIDE SEQUENCE [LARGE SCALE GENOMIC DNA]</scope>
    <source>
        <strain evidence="2 3">NBRC 105379</strain>
    </source>
</reference>
<dbReference type="SUPFAM" id="SSF51735">
    <property type="entry name" value="NAD(P)-binding Rossmann-fold domains"/>
    <property type="match status" value="1"/>
</dbReference>
<dbReference type="Pfam" id="PF13460">
    <property type="entry name" value="NAD_binding_10"/>
    <property type="match status" value="1"/>
</dbReference>
<sequence>MTNVLILGATGRTGVSVLQQLSEYEHIQVIAALRQAEDISRLPKTTYPFQTKVVDINVISSLSRAANEADVIINAIRMRGDIQATALVDLDKRIRKAAAGRKNPMIVTVGGAGSLKMGNGKRFWQDIAFPGRTLPRGRAHAKLYDYLTELPSFESWAYLIPPPAYLPDGLRTGAYKRWEVQNNKMDFLKKSISYEDFATAVCDAVKERWEGIYLIADDE</sequence>
<evidence type="ECO:0000259" key="1">
    <source>
        <dbReference type="Pfam" id="PF13460"/>
    </source>
</evidence>
<gene>
    <name evidence="2" type="ORF">OSO01_23110</name>
</gene>
<dbReference type="PANTHER" id="PTHR43355:SF2">
    <property type="entry name" value="FLAVIN REDUCTASE (NADPH)"/>
    <property type="match status" value="1"/>
</dbReference>
<dbReference type="Proteomes" id="UP000321558">
    <property type="component" value="Unassembled WGS sequence"/>
</dbReference>
<dbReference type="AlphaFoldDB" id="A0A511ZJE7"/>
<accession>A0A511ZJE7</accession>
<proteinExistence type="predicted"/>
<name>A0A511ZJE7_9BACI</name>
<organism evidence="2 3">
    <name type="scientific">Oceanobacillus sojae</name>
    <dbReference type="NCBI Taxonomy" id="582851"/>
    <lineage>
        <taxon>Bacteria</taxon>
        <taxon>Bacillati</taxon>
        <taxon>Bacillota</taxon>
        <taxon>Bacilli</taxon>
        <taxon>Bacillales</taxon>
        <taxon>Bacillaceae</taxon>
        <taxon>Oceanobacillus</taxon>
    </lineage>
</organism>
<dbReference type="GO" id="GO:0016646">
    <property type="term" value="F:oxidoreductase activity, acting on the CH-NH group of donors, NAD or NADP as acceptor"/>
    <property type="evidence" value="ECO:0007669"/>
    <property type="project" value="TreeGrafter"/>
</dbReference>
<comment type="caution">
    <text evidence="2">The sequence shown here is derived from an EMBL/GenBank/DDBJ whole genome shotgun (WGS) entry which is preliminary data.</text>
</comment>
<evidence type="ECO:0000313" key="3">
    <source>
        <dbReference type="Proteomes" id="UP000321558"/>
    </source>
</evidence>
<dbReference type="Gene3D" id="3.40.50.720">
    <property type="entry name" value="NAD(P)-binding Rossmann-like Domain"/>
    <property type="match status" value="1"/>
</dbReference>
<feature type="domain" description="NAD(P)-binding" evidence="1">
    <location>
        <begin position="8"/>
        <end position="207"/>
    </location>
</feature>
<dbReference type="InterPro" id="IPR016040">
    <property type="entry name" value="NAD(P)-bd_dom"/>
</dbReference>